<organism evidence="2 3">
    <name type="scientific">Candidatus Dechloromonas phosphorivorans</name>
    <dbReference type="NCBI Taxonomy" id="2899244"/>
    <lineage>
        <taxon>Bacteria</taxon>
        <taxon>Pseudomonadati</taxon>
        <taxon>Pseudomonadota</taxon>
        <taxon>Betaproteobacteria</taxon>
        <taxon>Rhodocyclales</taxon>
        <taxon>Azonexaceae</taxon>
        <taxon>Dechloromonas</taxon>
    </lineage>
</organism>
<sequence>MLLKFLLALTLALPLSASAVDINWSGFGTAGYTISDQPYKYQRFIDDHGTLKSDSILGAQVDVKFNQQWGATIQGRLSAAPDNDSRTEASLAWAFLSWRPTDDVLLRAGKLRVPFMLNTENQEVGVTFPYARLPVEVYATAPTTDIYGAMLTKTWFTTSNLEWSLDGYFGKIGYYQRFYGRDMTNNGQGGGSWFEPTNLKGGGLVLSLRDSEDIYRLGLHRIETRLRNGRIMSDLTFTPLPFPPGQGYFNLAASPEIDKTTSPVFVIGASIGLPMKFRASAEYARVRVTNAINGWDRWAAYGALSKQLGAWTPYIYYAKLRSNGGVLSLYEPNSLIKAEWSHTRTGIVSSFIDAPAGSNSADQKINVFSLSYNFTF</sequence>
<dbReference type="InterPro" id="IPR023614">
    <property type="entry name" value="Porin_dom_sf"/>
</dbReference>
<evidence type="ECO:0000313" key="2">
    <source>
        <dbReference type="EMBL" id="MBK7414290.1"/>
    </source>
</evidence>
<gene>
    <name evidence="2" type="ORF">IPJ38_03325</name>
</gene>
<evidence type="ECO:0000313" key="3">
    <source>
        <dbReference type="Proteomes" id="UP000739411"/>
    </source>
</evidence>
<feature type="chain" id="PRO_5038033300" description="Porin" evidence="1">
    <location>
        <begin position="20"/>
        <end position="376"/>
    </location>
</feature>
<dbReference type="Gene3D" id="2.40.160.10">
    <property type="entry name" value="Porin"/>
    <property type="match status" value="1"/>
</dbReference>
<keyword evidence="1" id="KW-0732">Signal</keyword>
<feature type="signal peptide" evidence="1">
    <location>
        <begin position="1"/>
        <end position="19"/>
    </location>
</feature>
<dbReference type="Proteomes" id="UP000739411">
    <property type="component" value="Unassembled WGS sequence"/>
</dbReference>
<comment type="caution">
    <text evidence="2">The sequence shown here is derived from an EMBL/GenBank/DDBJ whole genome shotgun (WGS) entry which is preliminary data.</text>
</comment>
<proteinExistence type="predicted"/>
<reference evidence="2 3" key="1">
    <citation type="submission" date="2020-10" db="EMBL/GenBank/DDBJ databases">
        <title>Connecting structure to function with the recovery of over 1000 high-quality activated sludge metagenome-assembled genomes encoding full-length rRNA genes using long-read sequencing.</title>
        <authorList>
            <person name="Singleton C.M."/>
            <person name="Petriglieri F."/>
            <person name="Kristensen J.M."/>
            <person name="Kirkegaard R.H."/>
            <person name="Michaelsen T.Y."/>
            <person name="Andersen M.H."/>
            <person name="Karst S.M."/>
            <person name="Dueholm M.S."/>
            <person name="Nielsen P.H."/>
            <person name="Albertsen M."/>
        </authorList>
    </citation>
    <scope>NUCLEOTIDE SEQUENCE [LARGE SCALE GENOMIC DNA]</scope>
    <source>
        <strain evidence="2">EsbW_18-Q3-R4-48_BATAC.463</strain>
    </source>
</reference>
<dbReference type="SUPFAM" id="SSF56935">
    <property type="entry name" value="Porins"/>
    <property type="match status" value="1"/>
</dbReference>
<dbReference type="AlphaFoldDB" id="A0A935N1T9"/>
<evidence type="ECO:0008006" key="4">
    <source>
        <dbReference type="Google" id="ProtNLM"/>
    </source>
</evidence>
<accession>A0A935N1T9</accession>
<evidence type="ECO:0000256" key="1">
    <source>
        <dbReference type="SAM" id="SignalP"/>
    </source>
</evidence>
<protein>
    <recommendedName>
        <fullName evidence="4">Porin</fullName>
    </recommendedName>
</protein>
<name>A0A935N1T9_9RHOO</name>
<dbReference type="EMBL" id="JADJMS010000006">
    <property type="protein sequence ID" value="MBK7414290.1"/>
    <property type="molecule type" value="Genomic_DNA"/>
</dbReference>